<dbReference type="Proteomes" id="UP000494206">
    <property type="component" value="Unassembled WGS sequence"/>
</dbReference>
<proteinExistence type="predicted"/>
<evidence type="ECO:0000313" key="2">
    <source>
        <dbReference type="EMBL" id="CAB3410013.1"/>
    </source>
</evidence>
<accession>A0A8S1F892</accession>
<gene>
    <name evidence="2" type="ORF">CBOVIS_LOCUS11586</name>
</gene>
<organism evidence="2 3">
    <name type="scientific">Caenorhabditis bovis</name>
    <dbReference type="NCBI Taxonomy" id="2654633"/>
    <lineage>
        <taxon>Eukaryota</taxon>
        <taxon>Metazoa</taxon>
        <taxon>Ecdysozoa</taxon>
        <taxon>Nematoda</taxon>
        <taxon>Chromadorea</taxon>
        <taxon>Rhabditida</taxon>
        <taxon>Rhabditina</taxon>
        <taxon>Rhabditomorpha</taxon>
        <taxon>Rhabditoidea</taxon>
        <taxon>Rhabditidae</taxon>
        <taxon>Peloderinae</taxon>
        <taxon>Caenorhabditis</taxon>
    </lineage>
</organism>
<protein>
    <submittedName>
        <fullName evidence="2">Uncharacterized protein</fullName>
    </submittedName>
</protein>
<reference evidence="2 3" key="1">
    <citation type="submission" date="2020-04" db="EMBL/GenBank/DDBJ databases">
        <authorList>
            <person name="Laetsch R D."/>
            <person name="Stevens L."/>
            <person name="Kumar S."/>
            <person name="Blaxter L. M."/>
        </authorList>
    </citation>
    <scope>NUCLEOTIDE SEQUENCE [LARGE SCALE GENOMIC DNA]</scope>
</reference>
<sequence>MSRHDSIPDDRRKKLHELVDLREELRDLQTNLQAEESRFAESVKKRSVIMNTSDKGTATDNEDEFLENLRITEQDIHTHRTKILDIQSQIIDKKEMILSLELLVKLDEQQRPSTSNGISH</sequence>
<comment type="caution">
    <text evidence="2">The sequence shown here is derived from an EMBL/GenBank/DDBJ whole genome shotgun (WGS) entry which is preliminary data.</text>
</comment>
<evidence type="ECO:0000256" key="1">
    <source>
        <dbReference type="SAM" id="Coils"/>
    </source>
</evidence>
<name>A0A8S1F892_9PELO</name>
<evidence type="ECO:0000313" key="3">
    <source>
        <dbReference type="Proteomes" id="UP000494206"/>
    </source>
</evidence>
<dbReference type="EMBL" id="CADEPM010000009">
    <property type="protein sequence ID" value="CAB3410013.1"/>
    <property type="molecule type" value="Genomic_DNA"/>
</dbReference>
<keyword evidence="1" id="KW-0175">Coiled coil</keyword>
<feature type="coiled-coil region" evidence="1">
    <location>
        <begin position="11"/>
        <end position="45"/>
    </location>
</feature>
<dbReference type="OrthoDB" id="5824971at2759"/>
<dbReference type="AlphaFoldDB" id="A0A8S1F892"/>
<keyword evidence="3" id="KW-1185">Reference proteome</keyword>